<evidence type="ECO:0000259" key="3">
    <source>
        <dbReference type="Pfam" id="PF04679"/>
    </source>
</evidence>
<dbReference type="EMBL" id="AJJH01000093">
    <property type="protein sequence ID" value="EID79011.1"/>
    <property type="molecule type" value="Genomic_DNA"/>
</dbReference>
<dbReference type="InterPro" id="IPR012309">
    <property type="entry name" value="DNA_ligase_ATP-dep_C"/>
</dbReference>
<comment type="caution">
    <text evidence="4">The sequence shown here is derived from an EMBL/GenBank/DDBJ whole genome shotgun (WGS) entry which is preliminary data.</text>
</comment>
<feature type="compositionally biased region" description="Basic residues" evidence="2">
    <location>
        <begin position="144"/>
        <end position="158"/>
    </location>
</feature>
<dbReference type="GO" id="GO:0006310">
    <property type="term" value="P:DNA recombination"/>
    <property type="evidence" value="ECO:0007669"/>
    <property type="project" value="InterPro"/>
</dbReference>
<organism evidence="4 5">
    <name type="scientific">Rhodococcus opacus RKJ300 = JCM 13270</name>
    <dbReference type="NCBI Taxonomy" id="1165867"/>
    <lineage>
        <taxon>Bacteria</taxon>
        <taxon>Bacillati</taxon>
        <taxon>Actinomycetota</taxon>
        <taxon>Actinomycetes</taxon>
        <taxon>Mycobacteriales</taxon>
        <taxon>Nocardiaceae</taxon>
        <taxon>Rhodococcus</taxon>
    </lineage>
</organism>
<reference evidence="4 5" key="1">
    <citation type="journal article" date="2012" name="J. Bacteriol.">
        <title>Draft genome sequence of the nitrophenol-degrading actinomycete Rhodococcus imtechensis RKJ300.</title>
        <authorList>
            <person name="Vikram S."/>
            <person name="Kumar S."/>
            <person name="Subramanian S."/>
            <person name="Raghava G.P."/>
        </authorList>
    </citation>
    <scope>NUCLEOTIDE SEQUENCE [LARGE SCALE GENOMIC DNA]</scope>
    <source>
        <strain evidence="4 5">RKJ300</strain>
    </source>
</reference>
<feature type="region of interest" description="Disordered" evidence="2">
    <location>
        <begin position="52"/>
        <end position="80"/>
    </location>
</feature>
<proteinExistence type="predicted"/>
<dbReference type="AlphaFoldDB" id="I0WRJ5"/>
<feature type="compositionally biased region" description="Basic and acidic residues" evidence="2">
    <location>
        <begin position="349"/>
        <end position="359"/>
    </location>
</feature>
<keyword evidence="4" id="KW-0436">Ligase</keyword>
<dbReference type="GO" id="GO:0006281">
    <property type="term" value="P:DNA repair"/>
    <property type="evidence" value="ECO:0007669"/>
    <property type="project" value="InterPro"/>
</dbReference>
<dbReference type="Gene3D" id="2.40.50.140">
    <property type="entry name" value="Nucleic acid-binding proteins"/>
    <property type="match status" value="1"/>
</dbReference>
<gene>
    <name evidence="4" type="ORF">W59_15651</name>
</gene>
<dbReference type="Pfam" id="PF04679">
    <property type="entry name" value="DNA_ligase_A_C"/>
    <property type="match status" value="1"/>
</dbReference>
<feature type="compositionally biased region" description="Basic and acidic residues" evidence="2">
    <location>
        <begin position="250"/>
        <end position="260"/>
    </location>
</feature>
<evidence type="ECO:0000256" key="2">
    <source>
        <dbReference type="SAM" id="MobiDB-lite"/>
    </source>
</evidence>
<evidence type="ECO:0000313" key="5">
    <source>
        <dbReference type="Proteomes" id="UP000006447"/>
    </source>
</evidence>
<feature type="region of interest" description="Disordered" evidence="2">
    <location>
        <begin position="94"/>
        <end position="359"/>
    </location>
</feature>
<dbReference type="Proteomes" id="UP000006447">
    <property type="component" value="Unassembled WGS sequence"/>
</dbReference>
<feature type="compositionally biased region" description="Basic residues" evidence="2">
    <location>
        <begin position="225"/>
        <end position="235"/>
    </location>
</feature>
<dbReference type="SUPFAM" id="SSF50249">
    <property type="entry name" value="Nucleic acid-binding proteins"/>
    <property type="match status" value="1"/>
</dbReference>
<feature type="compositionally biased region" description="Basic residues" evidence="2">
    <location>
        <begin position="274"/>
        <end position="283"/>
    </location>
</feature>
<dbReference type="EC" id="6.5.1.1" evidence="1"/>
<name>I0WRJ5_RHOOP</name>
<protein>
    <recommendedName>
        <fullName evidence="1">DNA ligase (ATP)</fullName>
        <ecNumber evidence="1">6.5.1.1</ecNumber>
    </recommendedName>
</protein>
<feature type="compositionally biased region" description="Basic residues" evidence="2">
    <location>
        <begin position="320"/>
        <end position="329"/>
    </location>
</feature>
<feature type="compositionally biased region" description="Basic and acidic residues" evidence="2">
    <location>
        <begin position="133"/>
        <end position="143"/>
    </location>
</feature>
<feature type="compositionally biased region" description="Basic residues" evidence="2">
    <location>
        <begin position="291"/>
        <end position="311"/>
    </location>
</feature>
<feature type="compositionally biased region" description="Basic residues" evidence="2">
    <location>
        <begin position="60"/>
        <end position="75"/>
    </location>
</feature>
<evidence type="ECO:0000256" key="1">
    <source>
        <dbReference type="ARBA" id="ARBA00012727"/>
    </source>
</evidence>
<evidence type="ECO:0000313" key="4">
    <source>
        <dbReference type="EMBL" id="EID79011.1"/>
    </source>
</evidence>
<feature type="domain" description="DNA ligase ATP-dependent C-terminal" evidence="3">
    <location>
        <begin position="12"/>
        <end position="105"/>
    </location>
</feature>
<accession>I0WRJ5</accession>
<sequence length="359" mass="41010">MTTWVDGAGTARDGIGSLLLGAHDDNHHRLVYIGHVGTGFSQRTGERCRRARADRAAHQPARHRRAGTGRPRRALRRTEAGRDVEYREFVGSLRHPSWKGPREDKTPDEVDLPGAALTPRGTRIVGHTRHTDRHADPTHDGRTRSGRRHRRTRRHQSRPRQPGHAAGRVGPLRLVGSPRRVPPPPRTSSPHRPVSAAALRRSRNEPAPPDRQQSPAPQRIVHPAPHPRRAAPRRRGLPDPPHRPRRPPRRGRDPPDRVDAHPPATVLVPAPDPRRRRGHRHRPVGTAAEHRPHHPRTRPRRHHRRTHRVQHQRLTTTHTHNARPSHGPRRLQQPRPRQERAHPRARRSPHADRPRRCGP</sequence>
<dbReference type="InterPro" id="IPR012340">
    <property type="entry name" value="NA-bd_OB-fold"/>
</dbReference>
<dbReference type="GO" id="GO:0003910">
    <property type="term" value="F:DNA ligase (ATP) activity"/>
    <property type="evidence" value="ECO:0007669"/>
    <property type="project" value="UniProtKB-EC"/>
</dbReference>